<keyword evidence="7" id="KW-0963">Cytoplasm</keyword>
<keyword evidence="13" id="KW-0234">DNA repair</keyword>
<keyword evidence="17" id="KW-1133">Transmembrane helix</keyword>
<sequence>MPGSSPTPRSRAGSDMALLFDDYTVFRSRASFGNQNNNNKNNKNNNNKIIILTTIKTTITTTLYVLEFRATLAKTLFANLLFFPFFPSFFLPPLSFSTHTNTYTMSSTTHKPPKPKSFSASSATGSSRSSSHLDAESQALKNKYSKQLETLRELFPDWKDEDLLPVLAETEGSLEEAIERISSGMH</sequence>
<accession>A0A0J9X3M0</accession>
<evidence type="ECO:0000256" key="1">
    <source>
        <dbReference type="ARBA" id="ARBA00004123"/>
    </source>
</evidence>
<evidence type="ECO:0000256" key="13">
    <source>
        <dbReference type="ARBA" id="ARBA00023204"/>
    </source>
</evidence>
<protein>
    <recommendedName>
        <fullName evidence="5">RNA polymerase II degradation factor 1</fullName>
    </recommendedName>
</protein>
<keyword evidence="6" id="KW-0158">Chromosome</keyword>
<dbReference type="GO" id="GO:0005634">
    <property type="term" value="C:nucleus"/>
    <property type="evidence" value="ECO:0007669"/>
    <property type="project" value="UniProtKB-SubCell"/>
</dbReference>
<dbReference type="GO" id="GO:0000781">
    <property type="term" value="C:chromosome, telomeric region"/>
    <property type="evidence" value="ECO:0007669"/>
    <property type="project" value="UniProtKB-SubCell"/>
</dbReference>
<keyword evidence="17" id="KW-0472">Membrane</keyword>
<evidence type="ECO:0000256" key="12">
    <source>
        <dbReference type="ARBA" id="ARBA00023125"/>
    </source>
</evidence>
<dbReference type="GO" id="GO:0006281">
    <property type="term" value="P:DNA repair"/>
    <property type="evidence" value="ECO:0007669"/>
    <property type="project" value="UniProtKB-KW"/>
</dbReference>
<evidence type="ECO:0000256" key="10">
    <source>
        <dbReference type="ARBA" id="ARBA00022843"/>
    </source>
</evidence>
<dbReference type="STRING" id="1173061.A0A0J9X3M0"/>
<keyword evidence="12" id="KW-0238">DNA-binding</keyword>
<dbReference type="OrthoDB" id="5396806at2759"/>
<dbReference type="GO" id="GO:0043130">
    <property type="term" value="F:ubiquitin binding"/>
    <property type="evidence" value="ECO:0007669"/>
    <property type="project" value="InterPro"/>
</dbReference>
<proteinExistence type="inferred from homology"/>
<feature type="transmembrane region" description="Helical" evidence="17">
    <location>
        <begin position="49"/>
        <end position="66"/>
    </location>
</feature>
<comment type="function">
    <text evidence="15">Recruits the ubiquitination machinery to RNA polymerase II for polyubiquitination, removal and degradation, when the transcription-coupled repair (TCR) factor RAD26 fails to efficiently displace stalled RNA polymerase II. Also involved in telomere length regulation. Binds DNA.</text>
</comment>
<dbReference type="InterPro" id="IPR003892">
    <property type="entry name" value="CUE"/>
</dbReference>
<feature type="compositionally biased region" description="Low complexity" evidence="16">
    <location>
        <begin position="116"/>
        <end position="130"/>
    </location>
</feature>
<dbReference type="Pfam" id="PF02845">
    <property type="entry name" value="CUE"/>
    <property type="match status" value="1"/>
</dbReference>
<comment type="subcellular location">
    <subcellularLocation>
        <location evidence="3">Chromosome</location>
        <location evidence="3">Telomere</location>
    </subcellularLocation>
    <subcellularLocation>
        <location evidence="2">Cytoplasm</location>
    </subcellularLocation>
    <subcellularLocation>
        <location evidence="1">Nucleus</location>
    </subcellularLocation>
</comment>
<evidence type="ECO:0000256" key="9">
    <source>
        <dbReference type="ARBA" id="ARBA00022786"/>
    </source>
</evidence>
<comment type="similarity">
    <text evidence="4">Belongs to the DEF1 family.</text>
</comment>
<dbReference type="PROSITE" id="PS51140">
    <property type="entry name" value="CUE"/>
    <property type="match status" value="1"/>
</dbReference>
<evidence type="ECO:0000256" key="3">
    <source>
        <dbReference type="ARBA" id="ARBA00004574"/>
    </source>
</evidence>
<dbReference type="AlphaFoldDB" id="A0A0J9X3M0"/>
<gene>
    <name evidence="19" type="ORF">BN980_GECA01s10746g</name>
</gene>
<feature type="domain" description="CUE" evidence="18">
    <location>
        <begin position="143"/>
        <end position="186"/>
    </location>
</feature>
<evidence type="ECO:0000313" key="20">
    <source>
        <dbReference type="Proteomes" id="UP000242525"/>
    </source>
</evidence>
<name>A0A0J9X3M0_GEOCN</name>
<dbReference type="GO" id="GO:0005737">
    <property type="term" value="C:cytoplasm"/>
    <property type="evidence" value="ECO:0007669"/>
    <property type="project" value="UniProtKB-SubCell"/>
</dbReference>
<comment type="caution">
    <text evidence="19">The sequence shown here is derived from an EMBL/GenBank/DDBJ whole genome shotgun (WGS) entry which is preliminary data.</text>
</comment>
<evidence type="ECO:0000256" key="4">
    <source>
        <dbReference type="ARBA" id="ARBA00005491"/>
    </source>
</evidence>
<evidence type="ECO:0000313" key="19">
    <source>
        <dbReference type="EMBL" id="CDO51692.1"/>
    </source>
</evidence>
<keyword evidence="11" id="KW-0779">Telomere</keyword>
<feature type="transmembrane region" description="Helical" evidence="17">
    <location>
        <begin position="72"/>
        <end position="91"/>
    </location>
</feature>
<evidence type="ECO:0000256" key="6">
    <source>
        <dbReference type="ARBA" id="ARBA00022454"/>
    </source>
</evidence>
<evidence type="ECO:0000256" key="17">
    <source>
        <dbReference type="SAM" id="Phobius"/>
    </source>
</evidence>
<keyword evidence="20" id="KW-1185">Reference proteome</keyword>
<keyword evidence="17" id="KW-0812">Transmembrane</keyword>
<evidence type="ECO:0000259" key="18">
    <source>
        <dbReference type="PROSITE" id="PS51140"/>
    </source>
</evidence>
<dbReference type="GO" id="GO:0003677">
    <property type="term" value="F:DNA binding"/>
    <property type="evidence" value="ECO:0007669"/>
    <property type="project" value="UniProtKB-KW"/>
</dbReference>
<reference evidence="19" key="1">
    <citation type="submission" date="2014-03" db="EMBL/GenBank/DDBJ databases">
        <authorList>
            <person name="Casaregola S."/>
        </authorList>
    </citation>
    <scope>NUCLEOTIDE SEQUENCE [LARGE SCALE GENOMIC DNA]</scope>
    <source>
        <strain evidence="19">CLIB 918</strain>
    </source>
</reference>
<keyword evidence="9" id="KW-0833">Ubl conjugation pathway</keyword>
<evidence type="ECO:0000256" key="2">
    <source>
        <dbReference type="ARBA" id="ARBA00004496"/>
    </source>
</evidence>
<evidence type="ECO:0000256" key="11">
    <source>
        <dbReference type="ARBA" id="ARBA00022895"/>
    </source>
</evidence>
<feature type="region of interest" description="Disordered" evidence="16">
    <location>
        <begin position="103"/>
        <end position="136"/>
    </location>
</feature>
<dbReference type="CDD" id="cd14368">
    <property type="entry name" value="CUE_DEF1_like"/>
    <property type="match status" value="1"/>
</dbReference>
<evidence type="ECO:0000256" key="16">
    <source>
        <dbReference type="SAM" id="MobiDB-lite"/>
    </source>
</evidence>
<dbReference type="InterPro" id="IPR041803">
    <property type="entry name" value="DEF1_CUE"/>
</dbReference>
<evidence type="ECO:0000256" key="14">
    <source>
        <dbReference type="ARBA" id="ARBA00023242"/>
    </source>
</evidence>
<evidence type="ECO:0000256" key="5">
    <source>
        <dbReference type="ARBA" id="ARBA00020536"/>
    </source>
</evidence>
<evidence type="ECO:0000256" key="7">
    <source>
        <dbReference type="ARBA" id="ARBA00022490"/>
    </source>
</evidence>
<keyword evidence="14" id="KW-0539">Nucleus</keyword>
<dbReference type="Proteomes" id="UP000242525">
    <property type="component" value="Unassembled WGS sequence"/>
</dbReference>
<keyword evidence="8" id="KW-0227">DNA damage</keyword>
<evidence type="ECO:0000256" key="15">
    <source>
        <dbReference type="ARBA" id="ARBA00046229"/>
    </source>
</evidence>
<organism evidence="19 20">
    <name type="scientific">Geotrichum candidum</name>
    <name type="common">Oospora lactis</name>
    <name type="synonym">Dipodascus geotrichum</name>
    <dbReference type="NCBI Taxonomy" id="1173061"/>
    <lineage>
        <taxon>Eukaryota</taxon>
        <taxon>Fungi</taxon>
        <taxon>Dikarya</taxon>
        <taxon>Ascomycota</taxon>
        <taxon>Saccharomycotina</taxon>
        <taxon>Dipodascomycetes</taxon>
        <taxon>Dipodascales</taxon>
        <taxon>Dipodascaceae</taxon>
        <taxon>Geotrichum</taxon>
    </lineage>
</organism>
<dbReference type="EMBL" id="CCBN010000001">
    <property type="protein sequence ID" value="CDO51692.1"/>
    <property type="molecule type" value="Genomic_DNA"/>
</dbReference>
<keyword evidence="10" id="KW-0832">Ubl conjugation</keyword>
<evidence type="ECO:0000256" key="8">
    <source>
        <dbReference type="ARBA" id="ARBA00022763"/>
    </source>
</evidence>